<gene>
    <name evidence="2" type="primary">Dana\GF27194</name>
    <name evidence="2" type="ORF">GF27194</name>
</gene>
<dbReference type="AlphaFoldDB" id="A0A0N8P0A8"/>
<keyword evidence="1" id="KW-1133">Transmembrane helix</keyword>
<proteinExistence type="predicted"/>
<feature type="transmembrane region" description="Helical" evidence="1">
    <location>
        <begin position="68"/>
        <end position="92"/>
    </location>
</feature>
<reference evidence="2 3" key="1">
    <citation type="journal article" date="2007" name="Nature">
        <title>Evolution of genes and genomes on the Drosophila phylogeny.</title>
        <authorList>
            <consortium name="Drosophila 12 Genomes Consortium"/>
            <person name="Clark A.G."/>
            <person name="Eisen M.B."/>
            <person name="Smith D.R."/>
            <person name="Bergman C.M."/>
            <person name="Oliver B."/>
            <person name="Markow T.A."/>
            <person name="Kaufman T.C."/>
            <person name="Kellis M."/>
            <person name="Gelbart W."/>
            <person name="Iyer V.N."/>
            <person name="Pollard D.A."/>
            <person name="Sackton T.B."/>
            <person name="Larracuente A.M."/>
            <person name="Singh N.D."/>
            <person name="Abad J.P."/>
            <person name="Abt D.N."/>
            <person name="Adryan B."/>
            <person name="Aguade M."/>
            <person name="Akashi H."/>
            <person name="Anderson W.W."/>
            <person name="Aquadro C.F."/>
            <person name="Ardell D.H."/>
            <person name="Arguello R."/>
            <person name="Artieri C.G."/>
            <person name="Barbash D.A."/>
            <person name="Barker D."/>
            <person name="Barsanti P."/>
            <person name="Batterham P."/>
            <person name="Batzoglou S."/>
            <person name="Begun D."/>
            <person name="Bhutkar A."/>
            <person name="Blanco E."/>
            <person name="Bosak S.A."/>
            <person name="Bradley R.K."/>
            <person name="Brand A.D."/>
            <person name="Brent M.R."/>
            <person name="Brooks A.N."/>
            <person name="Brown R.H."/>
            <person name="Butlin R.K."/>
            <person name="Caggese C."/>
            <person name="Calvi B.R."/>
            <person name="Bernardo de Carvalho A."/>
            <person name="Caspi A."/>
            <person name="Castrezana S."/>
            <person name="Celniker S.E."/>
            <person name="Chang J.L."/>
            <person name="Chapple C."/>
            <person name="Chatterji S."/>
            <person name="Chinwalla A."/>
            <person name="Civetta A."/>
            <person name="Clifton S.W."/>
            <person name="Comeron J.M."/>
            <person name="Costello J.C."/>
            <person name="Coyne J.A."/>
            <person name="Daub J."/>
            <person name="David R.G."/>
            <person name="Delcher A.L."/>
            <person name="Delehaunty K."/>
            <person name="Do C.B."/>
            <person name="Ebling H."/>
            <person name="Edwards K."/>
            <person name="Eickbush T."/>
            <person name="Evans J.D."/>
            <person name="Filipski A."/>
            <person name="Findeiss S."/>
            <person name="Freyhult E."/>
            <person name="Fulton L."/>
            <person name="Fulton R."/>
            <person name="Garcia A.C."/>
            <person name="Gardiner A."/>
            <person name="Garfield D.A."/>
            <person name="Garvin B.E."/>
            <person name="Gibson G."/>
            <person name="Gilbert D."/>
            <person name="Gnerre S."/>
            <person name="Godfrey J."/>
            <person name="Good R."/>
            <person name="Gotea V."/>
            <person name="Gravely B."/>
            <person name="Greenberg A.J."/>
            <person name="Griffiths-Jones S."/>
            <person name="Gross S."/>
            <person name="Guigo R."/>
            <person name="Gustafson E.A."/>
            <person name="Haerty W."/>
            <person name="Hahn M.W."/>
            <person name="Halligan D.L."/>
            <person name="Halpern A.L."/>
            <person name="Halter G.M."/>
            <person name="Han M.V."/>
            <person name="Heger A."/>
            <person name="Hillier L."/>
            <person name="Hinrichs A.S."/>
            <person name="Holmes I."/>
            <person name="Hoskins R.A."/>
            <person name="Hubisz M.J."/>
            <person name="Hultmark D."/>
            <person name="Huntley M.A."/>
            <person name="Jaffe D.B."/>
            <person name="Jagadeeshan S."/>
            <person name="Jeck W.R."/>
            <person name="Johnson J."/>
            <person name="Jones C.D."/>
            <person name="Jordan W.C."/>
            <person name="Karpen G.H."/>
            <person name="Kataoka E."/>
            <person name="Keightley P.D."/>
            <person name="Kheradpour P."/>
            <person name="Kirkness E.F."/>
            <person name="Koerich L.B."/>
            <person name="Kristiansen K."/>
            <person name="Kudrna D."/>
            <person name="Kulathinal R.J."/>
            <person name="Kumar S."/>
            <person name="Kwok R."/>
            <person name="Lander E."/>
            <person name="Langley C.H."/>
            <person name="Lapoint R."/>
            <person name="Lazzaro B.P."/>
            <person name="Lee S.J."/>
            <person name="Levesque L."/>
            <person name="Li R."/>
            <person name="Lin C.F."/>
            <person name="Lin M.F."/>
            <person name="Lindblad-Toh K."/>
            <person name="Llopart A."/>
            <person name="Long M."/>
            <person name="Low L."/>
            <person name="Lozovsky E."/>
            <person name="Lu J."/>
            <person name="Luo M."/>
            <person name="Machado C.A."/>
            <person name="Makalowski W."/>
            <person name="Marzo M."/>
            <person name="Matsuda M."/>
            <person name="Matzkin L."/>
            <person name="McAllister B."/>
            <person name="McBride C.S."/>
            <person name="McKernan B."/>
            <person name="McKernan K."/>
            <person name="Mendez-Lago M."/>
            <person name="Minx P."/>
            <person name="Mollenhauer M.U."/>
            <person name="Montooth K."/>
            <person name="Mount S.M."/>
            <person name="Mu X."/>
            <person name="Myers E."/>
            <person name="Negre B."/>
            <person name="Newfeld S."/>
            <person name="Nielsen R."/>
            <person name="Noor M.A."/>
            <person name="O'Grady P."/>
            <person name="Pachter L."/>
            <person name="Papaceit M."/>
            <person name="Parisi M.J."/>
            <person name="Parisi M."/>
            <person name="Parts L."/>
            <person name="Pedersen J.S."/>
            <person name="Pesole G."/>
            <person name="Phillippy A.M."/>
            <person name="Ponting C.P."/>
            <person name="Pop M."/>
            <person name="Porcelli D."/>
            <person name="Powell J.R."/>
            <person name="Prohaska S."/>
            <person name="Pruitt K."/>
            <person name="Puig M."/>
            <person name="Quesneville H."/>
            <person name="Ram K.R."/>
            <person name="Rand D."/>
            <person name="Rasmussen M.D."/>
            <person name="Reed L.K."/>
            <person name="Reenan R."/>
            <person name="Reily A."/>
            <person name="Remington K.A."/>
            <person name="Rieger T.T."/>
            <person name="Ritchie M.G."/>
            <person name="Robin C."/>
            <person name="Rogers Y.H."/>
            <person name="Rohde C."/>
            <person name="Rozas J."/>
            <person name="Rubenfield M.J."/>
            <person name="Ruiz A."/>
            <person name="Russo S."/>
            <person name="Salzberg S.L."/>
            <person name="Sanchez-Gracia A."/>
            <person name="Saranga D.J."/>
            <person name="Sato H."/>
            <person name="Schaeffer S.W."/>
            <person name="Schatz M.C."/>
            <person name="Schlenke T."/>
            <person name="Schwartz R."/>
            <person name="Segarra C."/>
            <person name="Singh R.S."/>
            <person name="Sirot L."/>
            <person name="Sirota M."/>
            <person name="Sisneros N.B."/>
            <person name="Smith C.D."/>
            <person name="Smith T.F."/>
            <person name="Spieth J."/>
            <person name="Stage D.E."/>
            <person name="Stark A."/>
            <person name="Stephan W."/>
            <person name="Strausberg R.L."/>
            <person name="Strempel S."/>
            <person name="Sturgill D."/>
            <person name="Sutton G."/>
            <person name="Sutton G.G."/>
            <person name="Tao W."/>
            <person name="Teichmann S."/>
            <person name="Tobari Y.N."/>
            <person name="Tomimura Y."/>
            <person name="Tsolas J.M."/>
            <person name="Valente V.L."/>
            <person name="Venter E."/>
            <person name="Venter J.C."/>
            <person name="Vicario S."/>
            <person name="Vieira F.G."/>
            <person name="Vilella A.J."/>
            <person name="Villasante A."/>
            <person name="Walenz B."/>
            <person name="Wang J."/>
            <person name="Wasserman M."/>
            <person name="Watts T."/>
            <person name="Wilson D."/>
            <person name="Wilson R.K."/>
            <person name="Wing R.A."/>
            <person name="Wolfner M.F."/>
            <person name="Wong A."/>
            <person name="Wong G.K."/>
            <person name="Wu C.I."/>
            <person name="Wu G."/>
            <person name="Yamamoto D."/>
            <person name="Yang H.P."/>
            <person name="Yang S.P."/>
            <person name="Yorke J.A."/>
            <person name="Yoshida K."/>
            <person name="Zdobnov E."/>
            <person name="Zhang P."/>
            <person name="Zhang Y."/>
            <person name="Zimin A.V."/>
            <person name="Baldwin J."/>
            <person name="Abdouelleil A."/>
            <person name="Abdulkadir J."/>
            <person name="Abebe A."/>
            <person name="Abera B."/>
            <person name="Abreu J."/>
            <person name="Acer S.C."/>
            <person name="Aftuck L."/>
            <person name="Alexander A."/>
            <person name="An P."/>
            <person name="Anderson E."/>
            <person name="Anderson S."/>
            <person name="Arachi H."/>
            <person name="Azer M."/>
            <person name="Bachantsang P."/>
            <person name="Barry A."/>
            <person name="Bayul T."/>
            <person name="Berlin A."/>
            <person name="Bessette D."/>
            <person name="Bloom T."/>
            <person name="Blye J."/>
            <person name="Boguslavskiy L."/>
            <person name="Bonnet C."/>
            <person name="Boukhgalter B."/>
            <person name="Bourzgui I."/>
            <person name="Brown A."/>
            <person name="Cahill P."/>
            <person name="Channer S."/>
            <person name="Cheshatsang Y."/>
            <person name="Chuda L."/>
            <person name="Citroen M."/>
            <person name="Collymore A."/>
            <person name="Cooke P."/>
            <person name="Costello M."/>
            <person name="D'Aco K."/>
            <person name="Daza R."/>
            <person name="De Haan G."/>
            <person name="DeGray S."/>
            <person name="DeMaso C."/>
            <person name="Dhargay N."/>
            <person name="Dooley K."/>
            <person name="Dooley E."/>
            <person name="Doricent M."/>
            <person name="Dorje P."/>
            <person name="Dorjee K."/>
            <person name="Dupes A."/>
            <person name="Elong R."/>
            <person name="Falk J."/>
            <person name="Farina A."/>
            <person name="Faro S."/>
            <person name="Ferguson D."/>
            <person name="Fisher S."/>
            <person name="Foley C.D."/>
            <person name="Franke A."/>
            <person name="Friedrich D."/>
            <person name="Gadbois L."/>
            <person name="Gearin G."/>
            <person name="Gearin C.R."/>
            <person name="Giannoukos G."/>
            <person name="Goode T."/>
            <person name="Graham J."/>
            <person name="Grandbois E."/>
            <person name="Grewal S."/>
            <person name="Gyaltsen K."/>
            <person name="Hafez N."/>
            <person name="Hagos B."/>
            <person name="Hall J."/>
            <person name="Henson C."/>
            <person name="Hollinger A."/>
            <person name="Honan T."/>
            <person name="Huard M.D."/>
            <person name="Hughes L."/>
            <person name="Hurhula B."/>
            <person name="Husby M.E."/>
            <person name="Kamat A."/>
            <person name="Kanga B."/>
            <person name="Kashin S."/>
            <person name="Khazanovich D."/>
            <person name="Kisner P."/>
            <person name="Lance K."/>
            <person name="Lara M."/>
            <person name="Lee W."/>
            <person name="Lennon N."/>
            <person name="Letendre F."/>
            <person name="LeVine R."/>
            <person name="Lipovsky A."/>
            <person name="Liu X."/>
            <person name="Liu J."/>
            <person name="Liu S."/>
            <person name="Lokyitsang T."/>
            <person name="Lokyitsang Y."/>
            <person name="Lubonja R."/>
            <person name="Lui A."/>
            <person name="MacDonald P."/>
            <person name="Magnisalis V."/>
            <person name="Maru K."/>
            <person name="Matthews C."/>
            <person name="McCusker W."/>
            <person name="McDonough S."/>
            <person name="Mehta T."/>
            <person name="Meldrim J."/>
            <person name="Meneus L."/>
            <person name="Mihai O."/>
            <person name="Mihalev A."/>
            <person name="Mihova T."/>
            <person name="Mittelman R."/>
            <person name="Mlenga V."/>
            <person name="Montmayeur A."/>
            <person name="Mulrain L."/>
            <person name="Navidi A."/>
            <person name="Naylor J."/>
            <person name="Negash T."/>
            <person name="Nguyen T."/>
            <person name="Nguyen N."/>
            <person name="Nicol R."/>
            <person name="Norbu C."/>
            <person name="Norbu N."/>
            <person name="Novod N."/>
            <person name="O'Neill B."/>
            <person name="Osman S."/>
            <person name="Markiewicz E."/>
            <person name="Oyono O.L."/>
            <person name="Patti C."/>
            <person name="Phunkhang P."/>
            <person name="Pierre F."/>
            <person name="Priest M."/>
            <person name="Raghuraman S."/>
            <person name="Rege F."/>
            <person name="Reyes R."/>
            <person name="Rise C."/>
            <person name="Rogov P."/>
            <person name="Ross K."/>
            <person name="Ryan E."/>
            <person name="Settipalli S."/>
            <person name="Shea T."/>
            <person name="Sherpa N."/>
            <person name="Shi L."/>
            <person name="Shih D."/>
            <person name="Sparrow T."/>
            <person name="Spaulding J."/>
            <person name="Stalker J."/>
            <person name="Stange-Thomann N."/>
            <person name="Stavropoulos S."/>
            <person name="Stone C."/>
            <person name="Strader C."/>
            <person name="Tesfaye S."/>
            <person name="Thomson T."/>
            <person name="Thoulutsang Y."/>
            <person name="Thoulutsang D."/>
            <person name="Topham K."/>
            <person name="Topping I."/>
            <person name="Tsamla T."/>
            <person name="Vassiliev H."/>
            <person name="Vo A."/>
            <person name="Wangchuk T."/>
            <person name="Wangdi T."/>
            <person name="Weiand M."/>
            <person name="Wilkinson J."/>
            <person name="Wilson A."/>
            <person name="Yadav S."/>
            <person name="Young G."/>
            <person name="Yu Q."/>
            <person name="Zembek L."/>
            <person name="Zhong D."/>
            <person name="Zimmer A."/>
            <person name="Zwirko Z."/>
            <person name="Jaffe D.B."/>
            <person name="Alvarez P."/>
            <person name="Brockman W."/>
            <person name="Butler J."/>
            <person name="Chin C."/>
            <person name="Gnerre S."/>
            <person name="Grabherr M."/>
            <person name="Kleber M."/>
            <person name="Mauceli E."/>
            <person name="MacCallum I."/>
        </authorList>
    </citation>
    <scope>NUCLEOTIDE SEQUENCE [LARGE SCALE GENOMIC DNA]</scope>
    <source>
        <strain evidence="3">Tucson 14024-0371.13</strain>
    </source>
</reference>
<dbReference type="EMBL" id="CH902619">
    <property type="protein sequence ID" value="KPU76604.1"/>
    <property type="molecule type" value="Genomic_DNA"/>
</dbReference>
<keyword evidence="1" id="KW-0812">Transmembrane</keyword>
<keyword evidence="1" id="KW-0472">Membrane</keyword>
<protein>
    <submittedName>
        <fullName evidence="2">Uncharacterized protein</fullName>
    </submittedName>
</protein>
<accession>A0A0N8P0A8</accession>
<organism evidence="2 3">
    <name type="scientific">Drosophila ananassae</name>
    <name type="common">Fruit fly</name>
    <dbReference type="NCBI Taxonomy" id="7217"/>
    <lineage>
        <taxon>Eukaryota</taxon>
        <taxon>Metazoa</taxon>
        <taxon>Ecdysozoa</taxon>
        <taxon>Arthropoda</taxon>
        <taxon>Hexapoda</taxon>
        <taxon>Insecta</taxon>
        <taxon>Pterygota</taxon>
        <taxon>Neoptera</taxon>
        <taxon>Endopterygota</taxon>
        <taxon>Diptera</taxon>
        <taxon>Brachycera</taxon>
        <taxon>Muscomorpha</taxon>
        <taxon>Ephydroidea</taxon>
        <taxon>Drosophilidae</taxon>
        <taxon>Drosophila</taxon>
        <taxon>Sophophora</taxon>
    </lineage>
</organism>
<name>A0A0N8P0A8_DROAN</name>
<sequence length="140" mass="15938">MCDKNPPPETWTLIYSIICIVLGVILSVVFIYFGLEEQEKVDNLKPFMEIAYAVGYNPYEKQYRKSRAIAAVCFAGFVCAVFYLFAGIFMLIGMKIKNKVLFMIGKVLSYFLPILSCPAVVLLVVHIICILQICKYAKRM</sequence>
<dbReference type="Proteomes" id="UP000007801">
    <property type="component" value="Unassembled WGS sequence"/>
</dbReference>
<evidence type="ECO:0000313" key="2">
    <source>
        <dbReference type="EMBL" id="KPU76604.1"/>
    </source>
</evidence>
<evidence type="ECO:0000313" key="3">
    <source>
        <dbReference type="Proteomes" id="UP000007801"/>
    </source>
</evidence>
<feature type="transmembrane region" description="Helical" evidence="1">
    <location>
        <begin position="12"/>
        <end position="35"/>
    </location>
</feature>
<dbReference type="InParanoid" id="A0A0N8P0A8"/>
<keyword evidence="3" id="KW-1185">Reference proteome</keyword>
<evidence type="ECO:0000256" key="1">
    <source>
        <dbReference type="SAM" id="Phobius"/>
    </source>
</evidence>
<feature type="transmembrane region" description="Helical" evidence="1">
    <location>
        <begin position="112"/>
        <end position="134"/>
    </location>
</feature>